<evidence type="ECO:0000313" key="12">
    <source>
        <dbReference type="Proteomes" id="UP000031129"/>
    </source>
</evidence>
<dbReference type="Proteomes" id="UP000031129">
    <property type="component" value="Chromosome"/>
</dbReference>
<accession>A0A0A8ECR0</accession>
<dbReference type="GO" id="GO:0065002">
    <property type="term" value="P:intracellular protein transmembrane transport"/>
    <property type="evidence" value="ECO:0007669"/>
    <property type="project" value="UniProtKB-UniRule"/>
</dbReference>
<dbReference type="GO" id="GO:0043952">
    <property type="term" value="P:protein transport by the Sec complex"/>
    <property type="evidence" value="ECO:0007669"/>
    <property type="project" value="UniProtKB-UniRule"/>
</dbReference>
<feature type="transmembrane region" description="Helical" evidence="9">
    <location>
        <begin position="166"/>
        <end position="187"/>
    </location>
</feature>
<dbReference type="PROSITE" id="PS00756">
    <property type="entry name" value="SECY_2"/>
    <property type="match status" value="1"/>
</dbReference>
<keyword evidence="7 9" id="KW-0811">Translocation</keyword>
<evidence type="ECO:0000256" key="2">
    <source>
        <dbReference type="ARBA" id="ARBA00005751"/>
    </source>
</evidence>
<gene>
    <name evidence="9 11" type="primary">secY</name>
    <name evidence="11" type="ORF">MYF_02415</name>
</gene>
<protein>
    <recommendedName>
        <fullName evidence="9">Protein translocase subunit SecY</fullName>
    </recommendedName>
</protein>
<dbReference type="InterPro" id="IPR026593">
    <property type="entry name" value="SecY"/>
</dbReference>
<evidence type="ECO:0000256" key="9">
    <source>
        <dbReference type="HAMAP-Rule" id="MF_01465"/>
    </source>
</evidence>
<evidence type="ECO:0000313" key="11">
    <source>
        <dbReference type="EMBL" id="AJC49981.1"/>
    </source>
</evidence>
<dbReference type="NCBIfam" id="TIGR00967">
    <property type="entry name" value="3a0501s007"/>
    <property type="match status" value="1"/>
</dbReference>
<comment type="function">
    <text evidence="9">The central subunit of the protein translocation channel SecYEG. Consists of two halves formed by TMs 1-5 and 6-10. These two domains form a lateral gate at the front which open onto the bilayer between TMs 2 and 7, and are clamped together by SecE at the back. The channel is closed by both a pore ring composed of hydrophobic SecY resides and a short helix (helix 2A) on the extracellular side of the membrane which forms a plug. The plug probably moves laterally to allow the channel to open. The ring and the pore may move independently.</text>
</comment>
<feature type="transmembrane region" description="Helical" evidence="9">
    <location>
        <begin position="407"/>
        <end position="430"/>
    </location>
</feature>
<dbReference type="Gene3D" id="1.10.3370.10">
    <property type="entry name" value="SecY subunit domain"/>
    <property type="match status" value="1"/>
</dbReference>
<dbReference type="PRINTS" id="PR00303">
    <property type="entry name" value="SECYTRNLCASE"/>
</dbReference>
<dbReference type="STRING" id="743971.MYF_02415"/>
<evidence type="ECO:0000256" key="1">
    <source>
        <dbReference type="ARBA" id="ARBA00004141"/>
    </source>
</evidence>
<evidence type="ECO:0000256" key="10">
    <source>
        <dbReference type="RuleBase" id="RU004349"/>
    </source>
</evidence>
<feature type="transmembrane region" description="Helical" evidence="9">
    <location>
        <begin position="80"/>
        <end position="104"/>
    </location>
</feature>
<keyword evidence="12" id="KW-1185">Reference proteome</keyword>
<comment type="similarity">
    <text evidence="2 9 10">Belongs to the SecY/SEC61-alpha family.</text>
</comment>
<dbReference type="InterPro" id="IPR002208">
    <property type="entry name" value="SecY/SEC61-alpha"/>
</dbReference>
<keyword evidence="9" id="KW-1003">Cell membrane</keyword>
<evidence type="ECO:0000256" key="8">
    <source>
        <dbReference type="ARBA" id="ARBA00023136"/>
    </source>
</evidence>
<evidence type="ECO:0000256" key="3">
    <source>
        <dbReference type="ARBA" id="ARBA00022448"/>
    </source>
</evidence>
<dbReference type="HOGENOM" id="CLU_030313_0_1_14"/>
<organism evidence="11 12">
    <name type="scientific">Mesomycoplasma flocculare ATCC 27399</name>
    <dbReference type="NCBI Taxonomy" id="743971"/>
    <lineage>
        <taxon>Bacteria</taxon>
        <taxon>Bacillati</taxon>
        <taxon>Mycoplasmatota</taxon>
        <taxon>Mycoplasmoidales</taxon>
        <taxon>Metamycoplasmataceae</taxon>
        <taxon>Mesomycoplasma</taxon>
    </lineage>
</organism>
<evidence type="ECO:0000256" key="6">
    <source>
        <dbReference type="ARBA" id="ARBA00022989"/>
    </source>
</evidence>
<dbReference type="KEGG" id="mfq:MYF_02415"/>
<keyword evidence="8 9" id="KW-0472">Membrane</keyword>
<dbReference type="InterPro" id="IPR030659">
    <property type="entry name" value="SecY_CS"/>
</dbReference>
<evidence type="ECO:0000256" key="4">
    <source>
        <dbReference type="ARBA" id="ARBA00022692"/>
    </source>
</evidence>
<keyword evidence="5 9" id="KW-0653">Protein transport</keyword>
<feature type="transmembrane region" description="Helical" evidence="9">
    <location>
        <begin position="36"/>
        <end position="60"/>
    </location>
</feature>
<dbReference type="SUPFAM" id="SSF103491">
    <property type="entry name" value="Preprotein translocase SecY subunit"/>
    <property type="match status" value="1"/>
</dbReference>
<comment type="subcellular location">
    <subcellularLocation>
        <location evidence="9">Cell membrane</location>
        <topology evidence="9">Multi-pass membrane protein</topology>
    </subcellularLocation>
    <subcellularLocation>
        <location evidence="1">Membrane</location>
        <topology evidence="1">Multi-pass membrane protein</topology>
    </subcellularLocation>
</comment>
<dbReference type="OrthoDB" id="9809248at2"/>
<feature type="transmembrane region" description="Helical" evidence="9">
    <location>
        <begin position="231"/>
        <end position="257"/>
    </location>
</feature>
<dbReference type="PANTHER" id="PTHR10906">
    <property type="entry name" value="SECY/SEC61-ALPHA FAMILY MEMBER"/>
    <property type="match status" value="1"/>
</dbReference>
<dbReference type="PIRSF" id="PIRSF004557">
    <property type="entry name" value="SecY"/>
    <property type="match status" value="1"/>
</dbReference>
<dbReference type="EMBL" id="CP007585">
    <property type="protein sequence ID" value="AJC49981.1"/>
    <property type="molecule type" value="Genomic_DNA"/>
</dbReference>
<feature type="transmembrane region" description="Helical" evidence="9">
    <location>
        <begin position="327"/>
        <end position="349"/>
    </location>
</feature>
<dbReference type="AlphaFoldDB" id="A0A0A8ECR0"/>
<feature type="transmembrane region" description="Helical" evidence="9">
    <location>
        <begin position="288"/>
        <end position="307"/>
    </location>
</feature>
<evidence type="ECO:0000256" key="7">
    <source>
        <dbReference type="ARBA" id="ARBA00023010"/>
    </source>
</evidence>
<reference evidence="11 12" key="1">
    <citation type="journal article" date="2015" name="Genome Announc.">
        <title>Complete Genome Sequence of Mycoplasma flocculare Strain Ms42T (ATCC 27399T).</title>
        <authorList>
            <person name="Calcutt M.J."/>
            <person name="Foecking M.F."/>
            <person name="Heidari M.B."/>
            <person name="McIntosh M.A."/>
        </authorList>
    </citation>
    <scope>NUCLEOTIDE SEQUENCE [LARGE SCALE GENOMIC DNA]</scope>
    <source>
        <strain evidence="12">ATCC 27399</strain>
    </source>
</reference>
<feature type="transmembrane region" description="Helical" evidence="9">
    <location>
        <begin position="125"/>
        <end position="146"/>
    </location>
</feature>
<keyword evidence="4 9" id="KW-0812">Transmembrane</keyword>
<dbReference type="InterPro" id="IPR023201">
    <property type="entry name" value="SecY_dom_sf"/>
</dbReference>
<comment type="subunit">
    <text evidence="9">Component of the Sec protein translocase complex. Heterotrimer consisting of SecY, SecE and SecG subunits. The heterotrimers can form oligomers, although 1 heterotrimer is thought to be able to translocate proteins. Interacts with the ribosome. Interacts with SecDF, and other proteins may be involved. Interacts with SecA.</text>
</comment>
<keyword evidence="6 9" id="KW-1133">Transmembrane helix</keyword>
<evidence type="ECO:0000256" key="5">
    <source>
        <dbReference type="ARBA" id="ARBA00022927"/>
    </source>
</evidence>
<feature type="transmembrane region" description="Helical" evidence="9">
    <location>
        <begin position="380"/>
        <end position="401"/>
    </location>
</feature>
<keyword evidence="3 9" id="KW-0813">Transport</keyword>
<sequence>MLKFLGKIWENITSAYVILKNRVYFAFKEQILTRKLIFTIFLLVIFIVCGTITIPGLKLLQFQLDANSFLGIINTVGGGGLLNFSVVALGISPFITASLFMLIAQTKLFPPIHRLSQSGPAGRRKINIITRFLTLVIAFVQAIVLIRTVILNSDFGFVRLEINTQVFIWLVLPLILVAGSLFSLFLAEQITEKGVGNGTSLLIFSGIIVGIPRRFKHAFEYLVDLSSPSSLITQVLSFLLYIFAFLLVLLISVYVYLAERKIPIQQTGSGMSKNVKEISVLPLKLNPAGIMPVIFALIVVSLPTLFSGFLDRNTSPTRNWIDNNMQIYHPFGLIIFIVFNITFSIIMSLQQSRIDKITQDFAKNSTFIPGIRPGEQTEDYLIGVVLRLSIFSAIYLTFFGILQPVEIMLGIPSAITFSGISIIILATTTLETISQIKARYDAQKVLKQSKKIRKSLTLKLNSSSQNSNQDLLW</sequence>
<name>A0A0A8ECR0_MESFC</name>
<dbReference type="RefSeq" id="WP_002557820.1">
    <property type="nucleotide sequence ID" value="NZ_CP007585.1"/>
</dbReference>
<proteinExistence type="inferred from homology"/>
<dbReference type="GO" id="GO:0006605">
    <property type="term" value="P:protein targeting"/>
    <property type="evidence" value="ECO:0007669"/>
    <property type="project" value="UniProtKB-UniRule"/>
</dbReference>
<dbReference type="HAMAP" id="MF_01465">
    <property type="entry name" value="SecY"/>
    <property type="match status" value="1"/>
</dbReference>
<dbReference type="Pfam" id="PF00344">
    <property type="entry name" value="SecY"/>
    <property type="match status" value="1"/>
</dbReference>
<feature type="transmembrane region" description="Helical" evidence="9">
    <location>
        <begin position="194"/>
        <end position="211"/>
    </location>
</feature>
<dbReference type="GO" id="GO:0005886">
    <property type="term" value="C:plasma membrane"/>
    <property type="evidence" value="ECO:0007669"/>
    <property type="project" value="UniProtKB-SubCell"/>
</dbReference>